<feature type="transmembrane region" description="Helical" evidence="6">
    <location>
        <begin position="28"/>
        <end position="52"/>
    </location>
</feature>
<dbReference type="PANTHER" id="PTHR30572:SF18">
    <property type="entry name" value="ABC-TYPE MACROLIDE FAMILY EXPORT SYSTEM PERMEASE COMPONENT 2"/>
    <property type="match status" value="1"/>
</dbReference>
<evidence type="ECO:0000256" key="2">
    <source>
        <dbReference type="ARBA" id="ARBA00022475"/>
    </source>
</evidence>
<keyword evidence="2" id="KW-1003">Cell membrane</keyword>
<proteinExistence type="predicted"/>
<dbReference type="PANTHER" id="PTHR30572">
    <property type="entry name" value="MEMBRANE COMPONENT OF TRANSPORTER-RELATED"/>
    <property type="match status" value="1"/>
</dbReference>
<comment type="subcellular location">
    <subcellularLocation>
        <location evidence="1">Cell membrane</location>
        <topology evidence="1">Multi-pass membrane protein</topology>
    </subcellularLocation>
</comment>
<keyword evidence="3 6" id="KW-0812">Transmembrane</keyword>
<evidence type="ECO:0000256" key="6">
    <source>
        <dbReference type="SAM" id="Phobius"/>
    </source>
</evidence>
<name>A0ABU5S1J5_9BACT</name>
<evidence type="ECO:0000256" key="4">
    <source>
        <dbReference type="ARBA" id="ARBA00022989"/>
    </source>
</evidence>
<evidence type="ECO:0000256" key="5">
    <source>
        <dbReference type="ARBA" id="ARBA00023136"/>
    </source>
</evidence>
<organism evidence="8 9">
    <name type="scientific">Arcicella gelida</name>
    <dbReference type="NCBI Taxonomy" id="2984195"/>
    <lineage>
        <taxon>Bacteria</taxon>
        <taxon>Pseudomonadati</taxon>
        <taxon>Bacteroidota</taxon>
        <taxon>Cytophagia</taxon>
        <taxon>Cytophagales</taxon>
        <taxon>Flectobacillaceae</taxon>
        <taxon>Arcicella</taxon>
    </lineage>
</organism>
<gene>
    <name evidence="8" type="ORF">VB776_05300</name>
</gene>
<evidence type="ECO:0000256" key="3">
    <source>
        <dbReference type="ARBA" id="ARBA00022692"/>
    </source>
</evidence>
<dbReference type="RefSeq" id="WP_323327082.1">
    <property type="nucleotide sequence ID" value="NZ_JAYGIL010000005.1"/>
</dbReference>
<dbReference type="InterPro" id="IPR003838">
    <property type="entry name" value="ABC3_permease_C"/>
</dbReference>
<evidence type="ECO:0000256" key="1">
    <source>
        <dbReference type="ARBA" id="ARBA00004651"/>
    </source>
</evidence>
<evidence type="ECO:0000259" key="7">
    <source>
        <dbReference type="Pfam" id="PF02687"/>
    </source>
</evidence>
<feature type="transmembrane region" description="Helical" evidence="6">
    <location>
        <begin position="80"/>
        <end position="100"/>
    </location>
</feature>
<dbReference type="EMBL" id="JAYGIL010000005">
    <property type="protein sequence ID" value="MEA5402317.1"/>
    <property type="molecule type" value="Genomic_DNA"/>
</dbReference>
<comment type="caution">
    <text evidence="8">The sequence shown here is derived from an EMBL/GenBank/DDBJ whole genome shotgun (WGS) entry which is preliminary data.</text>
</comment>
<dbReference type="Proteomes" id="UP001303899">
    <property type="component" value="Unassembled WGS sequence"/>
</dbReference>
<evidence type="ECO:0000313" key="9">
    <source>
        <dbReference type="Proteomes" id="UP001303899"/>
    </source>
</evidence>
<dbReference type="InterPro" id="IPR050250">
    <property type="entry name" value="Macrolide_Exporter_MacB"/>
</dbReference>
<evidence type="ECO:0000313" key="8">
    <source>
        <dbReference type="EMBL" id="MEA5402317.1"/>
    </source>
</evidence>
<feature type="domain" description="ABC3 transporter permease C-terminal" evidence="7">
    <location>
        <begin position="31"/>
        <end position="141"/>
    </location>
</feature>
<keyword evidence="5 6" id="KW-0472">Membrane</keyword>
<keyword evidence="4 6" id="KW-1133">Transmembrane helix</keyword>
<feature type="transmembrane region" description="Helical" evidence="6">
    <location>
        <begin position="112"/>
        <end position="137"/>
    </location>
</feature>
<keyword evidence="9" id="KW-1185">Reference proteome</keyword>
<sequence length="151" mass="17081">MPSAPFDYKFADDEFARKFKTEERIGTLALFFAILAIFISCLGLFGLASFVAEQRTKEIGIRKVLGATVLNLWSLLSKDFLILVIISLLTATPLAYYFMHDWLQKYEYRTEISWWIFITAGLGALTITLLTVSFQAIKAALANPVKSLRTE</sequence>
<dbReference type="Pfam" id="PF02687">
    <property type="entry name" value="FtsX"/>
    <property type="match status" value="1"/>
</dbReference>
<reference evidence="8 9" key="1">
    <citation type="submission" date="2023-12" db="EMBL/GenBank/DDBJ databases">
        <title>Novel species of the genus Arcicella isolated from rivers.</title>
        <authorList>
            <person name="Lu H."/>
        </authorList>
    </citation>
    <scope>NUCLEOTIDE SEQUENCE [LARGE SCALE GENOMIC DNA]</scope>
    <source>
        <strain evidence="8 9">DC2W</strain>
    </source>
</reference>
<protein>
    <submittedName>
        <fullName evidence="8">FtsX-like permease family protein</fullName>
    </submittedName>
</protein>
<accession>A0ABU5S1J5</accession>